<evidence type="ECO:0000313" key="2">
    <source>
        <dbReference type="Proteomes" id="UP000004095"/>
    </source>
</evidence>
<keyword evidence="2" id="KW-1185">Reference proteome</keyword>
<evidence type="ECO:0000313" key="1">
    <source>
        <dbReference type="EMBL" id="EAY27358.1"/>
    </source>
</evidence>
<comment type="caution">
    <text evidence="1">The sequence shown here is derived from an EMBL/GenBank/DDBJ whole genome shotgun (WGS) entry which is preliminary data.</text>
</comment>
<protein>
    <submittedName>
        <fullName evidence="1">Uncharacterized protein</fullName>
    </submittedName>
</protein>
<organism evidence="1 2">
    <name type="scientific">Microscilla marina ATCC 23134</name>
    <dbReference type="NCBI Taxonomy" id="313606"/>
    <lineage>
        <taxon>Bacteria</taxon>
        <taxon>Pseudomonadati</taxon>
        <taxon>Bacteroidota</taxon>
        <taxon>Cytophagia</taxon>
        <taxon>Cytophagales</taxon>
        <taxon>Microscillaceae</taxon>
        <taxon>Microscilla</taxon>
    </lineage>
</organism>
<dbReference type="Proteomes" id="UP000004095">
    <property type="component" value="Unassembled WGS sequence"/>
</dbReference>
<accession>A1ZQI6</accession>
<sequence>MPDPPERGWAFFLLTAHQNTPRKDTLKKQPTANGTTIS</sequence>
<proteinExistence type="predicted"/>
<dbReference type="AlphaFoldDB" id="A1ZQI6"/>
<gene>
    <name evidence="1" type="ORF">M23134_08310</name>
</gene>
<dbReference type="EMBL" id="AAWS01000024">
    <property type="protein sequence ID" value="EAY27358.1"/>
    <property type="molecule type" value="Genomic_DNA"/>
</dbReference>
<name>A1ZQI6_MICM2</name>
<reference evidence="1 2" key="1">
    <citation type="submission" date="2007-01" db="EMBL/GenBank/DDBJ databases">
        <authorList>
            <person name="Haygood M."/>
            <person name="Podell S."/>
            <person name="Anderson C."/>
            <person name="Hopkinson B."/>
            <person name="Roe K."/>
            <person name="Barbeau K."/>
            <person name="Gaasterland T."/>
            <person name="Ferriera S."/>
            <person name="Johnson J."/>
            <person name="Kravitz S."/>
            <person name="Beeson K."/>
            <person name="Sutton G."/>
            <person name="Rogers Y.-H."/>
            <person name="Friedman R."/>
            <person name="Frazier M."/>
            <person name="Venter J.C."/>
        </authorList>
    </citation>
    <scope>NUCLEOTIDE SEQUENCE [LARGE SCALE GENOMIC DNA]</scope>
    <source>
        <strain evidence="1 2">ATCC 23134</strain>
    </source>
</reference>